<keyword evidence="4" id="KW-0597">Phosphoprotein</keyword>
<evidence type="ECO:0000259" key="5">
    <source>
        <dbReference type="PROSITE" id="PS50110"/>
    </source>
</evidence>
<dbReference type="InterPro" id="IPR001789">
    <property type="entry name" value="Sig_transdc_resp-reg_receiver"/>
</dbReference>
<dbReference type="GO" id="GO:0016491">
    <property type="term" value="F:oxidoreductase activity"/>
    <property type="evidence" value="ECO:0007669"/>
    <property type="project" value="UniProtKB-KW"/>
</dbReference>
<dbReference type="PANTHER" id="PTHR48105">
    <property type="entry name" value="THIOREDOXIN REDUCTASE 1-RELATED-RELATED"/>
    <property type="match status" value="1"/>
</dbReference>
<dbReference type="Gene3D" id="3.40.50.2300">
    <property type="match status" value="1"/>
</dbReference>
<keyword evidence="3" id="KW-0560">Oxidoreductase</keyword>
<evidence type="ECO:0000256" key="2">
    <source>
        <dbReference type="ARBA" id="ARBA00022630"/>
    </source>
</evidence>
<feature type="modified residue" description="4-aspartylphosphate" evidence="4">
    <location>
        <position position="62"/>
    </location>
</feature>
<dbReference type="AlphaFoldDB" id="A0A1E5XWG1"/>
<dbReference type="PROSITE" id="PS50110">
    <property type="entry name" value="RESPONSE_REGULATORY"/>
    <property type="match status" value="1"/>
</dbReference>
<evidence type="ECO:0000256" key="3">
    <source>
        <dbReference type="ARBA" id="ARBA00023002"/>
    </source>
</evidence>
<dbReference type="Gene3D" id="3.50.50.60">
    <property type="entry name" value="FAD/NAD(P)-binding domain"/>
    <property type="match status" value="2"/>
</dbReference>
<dbReference type="Pfam" id="PF07992">
    <property type="entry name" value="Pyr_redox_2"/>
    <property type="match status" value="1"/>
</dbReference>
<dbReference type="InterPro" id="IPR036188">
    <property type="entry name" value="FAD/NAD-bd_sf"/>
</dbReference>
<accession>A0A1E5XWG1</accession>
<feature type="domain" description="Response regulatory" evidence="5">
    <location>
        <begin position="5"/>
        <end position="128"/>
    </location>
</feature>
<dbReference type="InterPro" id="IPR050097">
    <property type="entry name" value="Ferredoxin-NADP_redctase_2"/>
</dbReference>
<dbReference type="SMART" id="SM00448">
    <property type="entry name" value="REC"/>
    <property type="match status" value="1"/>
</dbReference>
<dbReference type="Proteomes" id="UP000095463">
    <property type="component" value="Unassembled WGS sequence"/>
</dbReference>
<proteinExistence type="predicted"/>
<evidence type="ECO:0000313" key="6">
    <source>
        <dbReference type="EMBL" id="OEO32911.1"/>
    </source>
</evidence>
<sequence length="566" mass="60523">MEKPVILAVDDEPSVLAAVTRDLRRHYAASYDIERAASGAEALEVLGELKLANRVIALFIADQRMPQMSGVEFLARAMELYPDARRVLLTAYADTDAAIRAINEVKLDHYLMKPWHPPEEQLYPVLDDLLDDWRANYQPVFEGVRVVGHRWLADGHRVRDFLARNLVPYRWLDIETDAEATTLRELAGAAAEPLPLVILADGTALSRPTIAALAEKVGLHTHAVAETYDLVVVGTGPAGLAAAVYGASEGLRTLLIEREAPGGQAGTSSRIENYLGFPVGLSGADLTRRGVQQARRFGAEILTPVEALSLETRDGYHILTLSNGSKVAAQALIVATGVSYRLLDVPGAERLSGAGLYYGAAMTEAMGTAGQDVFVVGAGNSAGQAALHLARYARSVTLLVRGKSLADSMSQYLIERIEEAENVAVQTGASIHALVGEASLEAVAVLDSASGAVTEVPARAVFVFIGASPRTDWLKDKLQLDAQGFILSGADLVREAGRKPEGWLAEREPFWLETSVPGIFVAGDVRRQSTKRIASAVGEGAMAVTFVHQHLRGPAPAQRPPPAAGG</sequence>
<evidence type="ECO:0000313" key="7">
    <source>
        <dbReference type="Proteomes" id="UP000095463"/>
    </source>
</evidence>
<dbReference type="CDD" id="cd17595">
    <property type="entry name" value="REC_TrxB"/>
    <property type="match status" value="1"/>
</dbReference>
<name>A0A1E5XWG1_9HYPH</name>
<dbReference type="SUPFAM" id="SSF51905">
    <property type="entry name" value="FAD/NAD(P)-binding domain"/>
    <property type="match status" value="1"/>
</dbReference>
<dbReference type="PRINTS" id="PR00469">
    <property type="entry name" value="PNDRDTASEII"/>
</dbReference>
<evidence type="ECO:0000256" key="4">
    <source>
        <dbReference type="PROSITE-ProRule" id="PRU00169"/>
    </source>
</evidence>
<keyword evidence="7" id="KW-1185">Reference proteome</keyword>
<protein>
    <recommendedName>
        <fullName evidence="1">Thioredoxin reductase</fullName>
    </recommendedName>
</protein>
<dbReference type="SUPFAM" id="SSF52172">
    <property type="entry name" value="CheY-like"/>
    <property type="match status" value="1"/>
</dbReference>
<keyword evidence="2" id="KW-0285">Flavoprotein</keyword>
<dbReference type="EMBL" id="LAJE02000044">
    <property type="protein sequence ID" value="OEO32911.1"/>
    <property type="molecule type" value="Genomic_DNA"/>
</dbReference>
<dbReference type="InterPro" id="IPR011006">
    <property type="entry name" value="CheY-like_superfamily"/>
</dbReference>
<dbReference type="OrthoDB" id="9786503at2"/>
<organism evidence="6 7">
    <name type="scientific">Devosia insulae DS-56</name>
    <dbReference type="NCBI Taxonomy" id="1116389"/>
    <lineage>
        <taxon>Bacteria</taxon>
        <taxon>Pseudomonadati</taxon>
        <taxon>Pseudomonadota</taxon>
        <taxon>Alphaproteobacteria</taxon>
        <taxon>Hyphomicrobiales</taxon>
        <taxon>Devosiaceae</taxon>
        <taxon>Devosia</taxon>
    </lineage>
</organism>
<reference evidence="6 7" key="1">
    <citation type="journal article" date="2015" name="Genome Announc.">
        <title>Genome Assemblies of Three Soil-Associated Devosia species: D. insulae, D. limi, and D. soli.</title>
        <authorList>
            <person name="Hassan Y.I."/>
            <person name="Lepp D."/>
            <person name="Zhou T."/>
        </authorList>
    </citation>
    <scope>NUCLEOTIDE SEQUENCE [LARGE SCALE GENOMIC DNA]</scope>
    <source>
        <strain evidence="6 7">DS-56</strain>
    </source>
</reference>
<comment type="caution">
    <text evidence="6">The sequence shown here is derived from an EMBL/GenBank/DDBJ whole genome shotgun (WGS) entry which is preliminary data.</text>
</comment>
<dbReference type="InterPro" id="IPR023753">
    <property type="entry name" value="FAD/NAD-binding_dom"/>
</dbReference>
<dbReference type="PRINTS" id="PR00368">
    <property type="entry name" value="FADPNR"/>
</dbReference>
<gene>
    <name evidence="6" type="ORF">VW23_008835</name>
</gene>
<dbReference type="GO" id="GO:0000160">
    <property type="term" value="P:phosphorelay signal transduction system"/>
    <property type="evidence" value="ECO:0007669"/>
    <property type="project" value="InterPro"/>
</dbReference>
<evidence type="ECO:0000256" key="1">
    <source>
        <dbReference type="ARBA" id="ARBA00018719"/>
    </source>
</evidence>
<dbReference type="Pfam" id="PF00072">
    <property type="entry name" value="Response_reg"/>
    <property type="match status" value="1"/>
</dbReference>